<dbReference type="SUPFAM" id="SSF53300">
    <property type="entry name" value="vWA-like"/>
    <property type="match status" value="11"/>
</dbReference>
<feature type="compositionally biased region" description="Basic and acidic residues" evidence="9">
    <location>
        <begin position="2639"/>
        <end position="2649"/>
    </location>
</feature>
<evidence type="ECO:0000256" key="8">
    <source>
        <dbReference type="ARBA" id="ARBA00023157"/>
    </source>
</evidence>
<dbReference type="InterPro" id="IPR036880">
    <property type="entry name" value="Kunitz_BPTI_sf"/>
</dbReference>
<dbReference type="PANTHER" id="PTHR24020:SF84">
    <property type="entry name" value="VWFA DOMAIN-CONTAINING PROTEIN"/>
    <property type="match status" value="1"/>
</dbReference>
<dbReference type="EMBL" id="JABFDY010000003">
    <property type="protein sequence ID" value="KAF7709797.1"/>
    <property type="molecule type" value="Genomic_DNA"/>
</dbReference>
<feature type="compositionally biased region" description="Gly residues" evidence="9">
    <location>
        <begin position="2132"/>
        <end position="2141"/>
    </location>
</feature>
<protein>
    <recommendedName>
        <fullName evidence="15">Collagen alpha-3(VI) chain</fullName>
    </recommendedName>
</protein>
<dbReference type="GO" id="GO:0007155">
    <property type="term" value="P:cell adhesion"/>
    <property type="evidence" value="ECO:0007669"/>
    <property type="project" value="UniProtKB-KW"/>
</dbReference>
<dbReference type="PRINTS" id="PR00453">
    <property type="entry name" value="VWFADOMAIN"/>
</dbReference>
<dbReference type="InterPro" id="IPR050525">
    <property type="entry name" value="ECM_Assembly_Org"/>
</dbReference>
<evidence type="ECO:0008006" key="15">
    <source>
        <dbReference type="Google" id="ProtNLM"/>
    </source>
</evidence>
<evidence type="ECO:0000313" key="13">
    <source>
        <dbReference type="EMBL" id="KAF7709797.1"/>
    </source>
</evidence>
<comment type="caution">
    <text evidence="13">The sequence shown here is derived from an EMBL/GenBank/DDBJ whole genome shotgun (WGS) entry which is preliminary data.</text>
</comment>
<keyword evidence="8" id="KW-1015">Disulfide bond</keyword>
<dbReference type="FunFam" id="3.40.50.410:FF:000021">
    <property type="entry name" value="Collagen, type VI, alpha 3"/>
    <property type="match status" value="1"/>
</dbReference>
<evidence type="ECO:0000256" key="5">
    <source>
        <dbReference type="ARBA" id="ARBA00022737"/>
    </source>
</evidence>
<dbReference type="Proteomes" id="UP000606274">
    <property type="component" value="Unassembled WGS sequence"/>
</dbReference>
<feature type="compositionally biased region" description="Basic and acidic residues" evidence="9">
    <location>
        <begin position="1972"/>
        <end position="1991"/>
    </location>
</feature>
<dbReference type="FunFam" id="3.40.50.410:FF:000003">
    <property type="entry name" value="Collagen type VI alpha 3 chain"/>
    <property type="match status" value="8"/>
</dbReference>
<dbReference type="GO" id="GO:0004867">
    <property type="term" value="F:serine-type endopeptidase inhibitor activity"/>
    <property type="evidence" value="ECO:0007669"/>
    <property type="project" value="InterPro"/>
</dbReference>
<feature type="domain" description="VWFA" evidence="11">
    <location>
        <begin position="2190"/>
        <end position="2331"/>
    </location>
</feature>
<dbReference type="InterPro" id="IPR002223">
    <property type="entry name" value="Kunitz_BPTI"/>
</dbReference>
<dbReference type="CDD" id="cd00063">
    <property type="entry name" value="FN3"/>
    <property type="match status" value="1"/>
</dbReference>
<feature type="domain" description="BPTI/Kunitz inhibitor" evidence="12">
    <location>
        <begin position="2854"/>
        <end position="2904"/>
    </location>
</feature>
<feature type="domain" description="VWFA" evidence="11">
    <location>
        <begin position="1231"/>
        <end position="1407"/>
    </location>
</feature>
<dbReference type="InterPro" id="IPR008160">
    <property type="entry name" value="Collagen"/>
</dbReference>
<dbReference type="GO" id="GO:0005581">
    <property type="term" value="C:collagen trimer"/>
    <property type="evidence" value="ECO:0007669"/>
    <property type="project" value="UniProtKB-KW"/>
</dbReference>
<accession>A0A8T0BWC9</accession>
<dbReference type="Gene3D" id="3.40.50.410">
    <property type="entry name" value="von Willebrand factor, type A domain"/>
    <property type="match status" value="10"/>
</dbReference>
<dbReference type="SUPFAM" id="SSF57362">
    <property type="entry name" value="BPTI-like"/>
    <property type="match status" value="2"/>
</dbReference>
<feature type="signal peptide" evidence="10">
    <location>
        <begin position="1"/>
        <end position="25"/>
    </location>
</feature>
<dbReference type="SMART" id="SM00327">
    <property type="entry name" value="VWA"/>
    <property type="match status" value="10"/>
</dbReference>
<keyword evidence="14" id="KW-1185">Reference proteome</keyword>
<feature type="compositionally biased region" description="Gly residues" evidence="9">
    <location>
        <begin position="2117"/>
        <end position="2126"/>
    </location>
</feature>
<dbReference type="PANTHER" id="PTHR24020">
    <property type="entry name" value="COLLAGEN ALPHA"/>
    <property type="match status" value="1"/>
</dbReference>
<evidence type="ECO:0000256" key="1">
    <source>
        <dbReference type="ARBA" id="ARBA00004498"/>
    </source>
</evidence>
<dbReference type="SMART" id="SM00131">
    <property type="entry name" value="KU"/>
    <property type="match status" value="2"/>
</dbReference>
<dbReference type="FunFam" id="4.10.410.10:FF:000020">
    <property type="entry name" value="Collagen, type VI, alpha 3"/>
    <property type="match status" value="1"/>
</dbReference>
<feature type="domain" description="VWFA" evidence="11">
    <location>
        <begin position="435"/>
        <end position="608"/>
    </location>
</feature>
<feature type="domain" description="VWFA" evidence="11">
    <location>
        <begin position="2405"/>
        <end position="2607"/>
    </location>
</feature>
<evidence type="ECO:0000259" key="12">
    <source>
        <dbReference type="PROSITE" id="PS50279"/>
    </source>
</evidence>
<dbReference type="FunFam" id="4.10.410.10:FF:000040">
    <property type="entry name" value="Serine protease inhibitor, putative"/>
    <property type="match status" value="1"/>
</dbReference>
<organism evidence="13 14">
    <name type="scientific">Silurus meridionalis</name>
    <name type="common">Southern catfish</name>
    <name type="synonym">Silurus soldatovi meridionalis</name>
    <dbReference type="NCBI Taxonomy" id="175797"/>
    <lineage>
        <taxon>Eukaryota</taxon>
        <taxon>Metazoa</taxon>
        <taxon>Chordata</taxon>
        <taxon>Craniata</taxon>
        <taxon>Vertebrata</taxon>
        <taxon>Euteleostomi</taxon>
        <taxon>Actinopterygii</taxon>
        <taxon>Neopterygii</taxon>
        <taxon>Teleostei</taxon>
        <taxon>Ostariophysi</taxon>
        <taxon>Siluriformes</taxon>
        <taxon>Siluridae</taxon>
        <taxon>Silurus</taxon>
    </lineage>
</organism>
<proteinExistence type="predicted"/>
<evidence type="ECO:0000256" key="4">
    <source>
        <dbReference type="ARBA" id="ARBA00022729"/>
    </source>
</evidence>
<dbReference type="PRINTS" id="PR00759">
    <property type="entry name" value="BASICPTASE"/>
</dbReference>
<sequence length="2921" mass="317106">MGTNWLLLYTLMGVLFLGILPNLNAQDAQESADLVLLIDGSDNIEAANFHIIIELVLKVIEGLDVGRDMVRVALVLYGAAPVVLFNLGDNYNKEAMQNIVQNVKFTGGYDSNLGAALELVNEKLLGPEAGGRAEEGVPQVVVIISAGQSTDDVSEIQRELKQANVFVFGAAIGDSARAQLEAMTSDRSFVLFIPDVRAGASLGDQLLPYINGVAQRTIVFHNDITEIPVSERDIIFLIDSTMGSTLINAIREFIKNFIDTIPVGPNQVQIGVAMFANIPRLEFDLNAHDIKETLISDLARIRPRPSLDVNIGAALDFVRTNMLIPEKGSRIQEGVPQLVLLITSKKSKDSVVEPAEALQNMGVLTMAAGSRAAEESELQQLAIANKLVFMFKDFRQLLRNPKEVVSALSTVAGVVPPTDPVTETTTIQVQRIIRDIVFLVDGSNNVGNANLPAVRQFITSIVDKLDVRPERVRIGLLQFAEQQRIEFYLNSHDSKQKVLDNIAQLRLIGGNAVNTGAALRFALTNLFKESVGSRRGPEIQKVLVLITASPSQDEVSSIADQVAIAGILTFSVGVGQVEESELKKVAFVESLAYYNDDFAQLPSVAEIIMTPLTTVVSDVATADHGERDVAFLIDGSDAVRRDFPYIRDFILKIIEPLDIASDKVRIAVVQHSERSTPNFFLNTYRTKEEVLRAIPQLSPIGGRSLNTGAALTYMKNTVLSTSAGGRADKNVPQFLIVLTGGKSRDSVNEPASVLKTEGVVPFGIGVKNADSKQIAAISHNPSFAFSVKEFSQLDTVRQKLNSYVSLPRTELVKILKTGISYGPKKDIIFLIDGSEGVGRDFPIIQEFIRGFVDQLTIGENAIRVSVVQYGDNPHVDMHLDSHKTKEEVLNAITNIRQQGGKKRNLGRAIDFVRLNVLDSTRGSRKQEGVPQFLIAISGGKATDNVAASVNKLKDLGIVTFSIGTRDTGLQELRLISYVPTFAYEVEDLPGLYTVKEQFINTLEELTDDKLRTLKPVYHTVTTVSTNEKKDVVFLIDGTTMMQRDFPAIQDTILNIVEKLDVGLDKVRVSVVQYSEDPKLEFLLNERSTKEEVRQSVRRMRSKGGRILNTGQALSWVSKNIYQRSAGSRIEDGVPQFLILMTGGKSNDDVSGPANQLKLSYVAPLAVGSENADSEELKLISLRPEQAHIIRDFQQKPGVEQQLLTSIETLTTKEIEEAIETMDIGLNLGKKDIVFLIDGSDNVGPDGIAHIRDFILKIVQQLSIHPDQVRVAVVQYAERPKTEFSLISHGNKKAVISSIKRLRQMKGRGGNLAEAIQYVIDNELKESAGARLDKASQHLVVLTGGRSTSDVSNYGSVLKRSQVNCIGIGAGAADSRQLREIATTLDDVFQVATFPALQNIESQFLARLSGTVEIVTPAPPTPSGPMPKIADIVFLVDGSMNLGKNNFNVAMEFIRELIDLFVTESDNLQIGLAHYATDVTDVFYFNTYNNKDDILKAITKTEYKGGWKINTGNAIRHVQQKHFVKERGSRKEEGIPQILMLLTGGRSQDDSKSAALALKSTGVRVYAIGVGDNENEINDLGSEPTTVARASTYQELSELNERILDTLVDDVMGKLCTGDKTVTKACNLDVLLGFDVSAQNIFATQKSLDIKMSDILQRITQMEAISCTSGQVPSVQMGISALDSAQEPVHLEFTDSNTKLIEAFRSLQSRGPYILNGKTIDAYAARLKNRPADRVKIVIHLTDGLDAQYNVMKERVEAMRIGGVHAFILVGLERVPLFENAVLLEFGRGFRSKPLRVNLIDLEYELVEELDNIAEMECCSVPCKCTGQRGYRGAIGPSGTKGLPGSEGYRGHPGDEGGPGERGPPGVNGTQGFQGCPGPRGAKGAHGYNGEKGDIGEIGLDGINGDDGRSGVAGPPGDRGNPGQRGPKGTKGQAGDIGQTGIHGDPGITGKDNSLRGPKGDPGDAGPPGEPGEDGKKGGPGEAGRRGPDGRRGPSGQAGSVGKPGADGVAGENGIGGSRGPSGPVGAPGTRGEDGNPGPRGPGGPQGPSGEKGRRGVVGRKGEPGEPGPKGSIGPLGPRGEPGEDGRDGFGKPGPDGRKGDPGFPGYPGPKGASGDPGTSGGPGPKGNSGQRGIAGGAGDPGPKGEVGYPGPYGQKGPRGPAESACALVKKIRDNCPCCYGALECPLYPTELAFALDTSTGVSRANFDVMKNITHSLVNGITITESNCPRGARVALTLYNSEVTTDIRFSDAIRKRMLLERVQGLQSLRTNKKRNLESAMNFLAQNTFKRVRSGFLVRKLAVFFVNEPVDFTTEFTNAALRLYDAGITSVFLMPRPTQKFLQVNNTILAYFKDLPSSGSANINTIIKEIHDCHICLDICTPNQQCDYRPSAGSRGRRASTTDLDVDMAFIIDSSESTWPTVFTEMQRYIADMVNHLEISAEPATSANHARVALVQHSPYEYLYNDSKIPIRMAFGLTDHKSVLDIQSFLLHKVQQLEGGRALAAALESTVENVFEKAPYPRQLKVLVLLVTGPVAENEEKLLKAAIDVKCKGYFIVVIGVGKQISARDARILAQVASEPSDVFYKSIDGPQGFYNDQLQRFAQLLPKYLSLKNAFYMSAEMSKHCQSYQSDQASTYKNNNKHDDQGQKEDKEQKLKEINAEDPHLVNVTSKSFTLLWVSNDPKAIHEVTVTHLKDHRLILKRNMTGPHLTLQDLEPSQTYHVVVISHSLKEKATSTYKGIITTKAEHLATSSIGELTTSPLSKPEIVNEFADPCSLDFDTGLPCKDYEAKWYFDKKNGFCTRFWYGGCGGNENRFETEAQCLKHCFNKVDQQSVETIKPQDIPVSAAQTSVLDICKLSKDEGTCAKFVLKWHYDSVSKSCTRFWYGGCGGNLNRFDTQQECEKACGNAVTVEQAQVIAAVRT</sequence>
<dbReference type="PROSITE" id="PS50234">
    <property type="entry name" value="VWFA"/>
    <property type="match status" value="10"/>
</dbReference>
<feature type="domain" description="BPTI/Kunitz inhibitor" evidence="12">
    <location>
        <begin position="2773"/>
        <end position="2824"/>
    </location>
</feature>
<feature type="compositionally biased region" description="Basic and acidic residues" evidence="9">
    <location>
        <begin position="2080"/>
        <end position="2100"/>
    </location>
</feature>
<feature type="domain" description="VWFA" evidence="11">
    <location>
        <begin position="628"/>
        <end position="800"/>
    </location>
</feature>
<reference evidence="13" key="1">
    <citation type="submission" date="2020-08" db="EMBL/GenBank/DDBJ databases">
        <title>Chromosome-level assembly of Southern catfish (Silurus meridionalis) provides insights into visual adaptation to the nocturnal and benthic lifestyles.</title>
        <authorList>
            <person name="Zhang Y."/>
            <person name="Wang D."/>
            <person name="Peng Z."/>
        </authorList>
    </citation>
    <scope>NUCLEOTIDE SEQUENCE</scope>
    <source>
        <strain evidence="13">SWU-2019-XX</strain>
        <tissue evidence="13">Muscle</tissue>
    </source>
</reference>
<feature type="chain" id="PRO_5035897636" description="Collagen alpha-3(VI) chain" evidence="10">
    <location>
        <begin position="26"/>
        <end position="2921"/>
    </location>
</feature>
<feature type="domain" description="VWFA" evidence="11">
    <location>
        <begin position="233"/>
        <end position="408"/>
    </location>
</feature>
<dbReference type="CDD" id="cd22635">
    <property type="entry name" value="Kunitz_papilin"/>
    <property type="match status" value="1"/>
</dbReference>
<feature type="domain" description="VWFA" evidence="11">
    <location>
        <begin position="1030"/>
        <end position="1206"/>
    </location>
</feature>
<dbReference type="InterPro" id="IPR036465">
    <property type="entry name" value="vWFA_dom_sf"/>
</dbReference>
<dbReference type="CDD" id="cd01450">
    <property type="entry name" value="vWFA_subfamily_ECM"/>
    <property type="match status" value="2"/>
</dbReference>
<dbReference type="InterPro" id="IPR002035">
    <property type="entry name" value="VWF_A"/>
</dbReference>
<dbReference type="Gene3D" id="4.10.410.10">
    <property type="entry name" value="Pancreatic trypsin inhibitor Kunitz domain"/>
    <property type="match status" value="2"/>
</dbReference>
<dbReference type="InterPro" id="IPR020901">
    <property type="entry name" value="Prtase_inh_Kunz-CS"/>
</dbReference>
<keyword evidence="2" id="KW-0964">Secreted</keyword>
<feature type="domain" description="VWFA" evidence="11">
    <location>
        <begin position="1430"/>
        <end position="1606"/>
    </location>
</feature>
<feature type="compositionally biased region" description="Gly residues" evidence="9">
    <location>
        <begin position="2010"/>
        <end position="2019"/>
    </location>
</feature>
<feature type="domain" description="VWFA" evidence="11">
    <location>
        <begin position="826"/>
        <end position="1002"/>
    </location>
</feature>
<dbReference type="PROSITE" id="PS00280">
    <property type="entry name" value="BPTI_KUNITZ_1"/>
    <property type="match status" value="1"/>
</dbReference>
<keyword evidence="6" id="KW-0130">Cell adhesion</keyword>
<comment type="subcellular location">
    <subcellularLocation>
        <location evidence="1">Secreted</location>
        <location evidence="1">Extracellular space</location>
        <location evidence="1">Extracellular matrix</location>
    </subcellularLocation>
</comment>
<name>A0A8T0BWC9_SILME</name>
<dbReference type="PROSITE" id="PS50279">
    <property type="entry name" value="BPTI_KUNITZ_2"/>
    <property type="match status" value="2"/>
</dbReference>
<evidence type="ECO:0000256" key="3">
    <source>
        <dbReference type="ARBA" id="ARBA00022530"/>
    </source>
</evidence>
<evidence type="ECO:0000256" key="6">
    <source>
        <dbReference type="ARBA" id="ARBA00022889"/>
    </source>
</evidence>
<evidence type="ECO:0000313" key="14">
    <source>
        <dbReference type="Proteomes" id="UP000606274"/>
    </source>
</evidence>
<evidence type="ECO:0000256" key="2">
    <source>
        <dbReference type="ARBA" id="ARBA00022525"/>
    </source>
</evidence>
<feature type="region of interest" description="Disordered" evidence="9">
    <location>
        <begin position="1835"/>
        <end position="2161"/>
    </location>
</feature>
<keyword evidence="5" id="KW-0677">Repeat</keyword>
<feature type="domain" description="VWFA" evidence="11">
    <location>
        <begin position="33"/>
        <end position="210"/>
    </location>
</feature>
<dbReference type="CDD" id="cd22629">
    <property type="entry name" value="Kunitz_collagen_alpha3_VI"/>
    <property type="match status" value="1"/>
</dbReference>
<evidence type="ECO:0000259" key="11">
    <source>
        <dbReference type="PROSITE" id="PS50234"/>
    </source>
</evidence>
<evidence type="ECO:0000256" key="10">
    <source>
        <dbReference type="SAM" id="SignalP"/>
    </source>
</evidence>
<gene>
    <name evidence="13" type="ORF">HF521_016647</name>
</gene>
<dbReference type="Pfam" id="PF00014">
    <property type="entry name" value="Kunitz_BPTI"/>
    <property type="match status" value="2"/>
</dbReference>
<dbReference type="InterPro" id="IPR003961">
    <property type="entry name" value="FN3_dom"/>
</dbReference>
<evidence type="ECO:0000256" key="9">
    <source>
        <dbReference type="SAM" id="MobiDB-lite"/>
    </source>
</evidence>
<evidence type="ECO:0000256" key="7">
    <source>
        <dbReference type="ARBA" id="ARBA00023119"/>
    </source>
</evidence>
<dbReference type="Pfam" id="PF01391">
    <property type="entry name" value="Collagen"/>
    <property type="match status" value="1"/>
</dbReference>
<keyword evidence="7" id="KW-0176">Collagen</keyword>
<keyword evidence="4 10" id="KW-0732">Signal</keyword>
<dbReference type="Pfam" id="PF00092">
    <property type="entry name" value="VWA"/>
    <property type="match status" value="10"/>
</dbReference>
<feature type="region of interest" description="Disordered" evidence="9">
    <location>
        <begin position="2629"/>
        <end position="2649"/>
    </location>
</feature>
<keyword evidence="3" id="KW-0272">Extracellular matrix</keyword>